<reference evidence="1 2" key="1">
    <citation type="journal article" date="2019" name="Front. Microbiol.">
        <title>Thermoanaerosceptrum fracticalcis gen. nov. sp. nov., a Novel Fumarate-Fermenting Microorganism From a Deep Fractured Carbonate Aquifer of the US Great Basin.</title>
        <authorList>
            <person name="Hamilton-Brehm S.D."/>
            <person name="Stewart L.E."/>
            <person name="Zavarin M."/>
            <person name="Caldwell M."/>
            <person name="Lawson P.A."/>
            <person name="Onstott T.C."/>
            <person name="Grzymski J."/>
            <person name="Neveux I."/>
            <person name="Lollar B.S."/>
            <person name="Russell C.E."/>
            <person name="Moser D.P."/>
        </authorList>
    </citation>
    <scope>NUCLEOTIDE SEQUENCE [LARGE SCALE GENOMIC DNA]</scope>
    <source>
        <strain evidence="1 2">DRI-13</strain>
    </source>
</reference>
<dbReference type="PANTHER" id="PTHR37691:SF1">
    <property type="entry name" value="BLR3518 PROTEIN"/>
    <property type="match status" value="1"/>
</dbReference>
<dbReference type="OrthoDB" id="6412948at2"/>
<dbReference type="SUPFAM" id="SSF75169">
    <property type="entry name" value="DsrEFH-like"/>
    <property type="match status" value="1"/>
</dbReference>
<protein>
    <submittedName>
        <fullName evidence="1">Uncharacterized protein</fullName>
    </submittedName>
</protein>
<proteinExistence type="predicted"/>
<keyword evidence="2" id="KW-1185">Reference proteome</keyword>
<dbReference type="InterPro" id="IPR027396">
    <property type="entry name" value="DsrEFH-like"/>
</dbReference>
<dbReference type="KEGG" id="tfr:BR63_17305"/>
<dbReference type="PANTHER" id="PTHR37691">
    <property type="entry name" value="BLR3518 PROTEIN"/>
    <property type="match status" value="1"/>
</dbReference>
<dbReference type="InterPro" id="IPR003787">
    <property type="entry name" value="Sulphur_relay_DsrE/F-like"/>
</dbReference>
<accession>A0A7G6E706</accession>
<evidence type="ECO:0000313" key="1">
    <source>
        <dbReference type="EMBL" id="QNB47860.1"/>
    </source>
</evidence>
<dbReference type="Pfam" id="PF02635">
    <property type="entry name" value="DsrE"/>
    <property type="match status" value="1"/>
</dbReference>
<name>A0A7G6E706_THEFR</name>
<organism evidence="1 2">
    <name type="scientific">Thermanaerosceptrum fracticalcis</name>
    <dbReference type="NCBI Taxonomy" id="1712410"/>
    <lineage>
        <taxon>Bacteria</taxon>
        <taxon>Bacillati</taxon>
        <taxon>Bacillota</taxon>
        <taxon>Clostridia</taxon>
        <taxon>Eubacteriales</taxon>
        <taxon>Peptococcaceae</taxon>
        <taxon>Thermanaerosceptrum</taxon>
    </lineage>
</organism>
<dbReference type="RefSeq" id="WP_034421134.1">
    <property type="nucleotide sequence ID" value="NZ_CP045798.1"/>
</dbReference>
<dbReference type="AlphaFoldDB" id="A0A7G6E706"/>
<evidence type="ECO:0000313" key="2">
    <source>
        <dbReference type="Proteomes" id="UP000515847"/>
    </source>
</evidence>
<dbReference type="Proteomes" id="UP000515847">
    <property type="component" value="Chromosome"/>
</dbReference>
<dbReference type="EMBL" id="CP045798">
    <property type="protein sequence ID" value="QNB47860.1"/>
    <property type="molecule type" value="Genomic_DNA"/>
</dbReference>
<sequence>MLPYKILFHVNELNRWPVALLNLRNLIKDTGSENIQAEVVANGPAVLLYATSPEIGEKLPPTWNNEFRQQLLRDMQELRELGIPFLACANALKMNALEEKSLHPFVTVIPAGITEIVKKQAEGYGYVKP</sequence>
<gene>
    <name evidence="1" type="ORF">BR63_17305</name>
</gene>
<dbReference type="Gene3D" id="3.40.1260.10">
    <property type="entry name" value="DsrEFH-like"/>
    <property type="match status" value="1"/>
</dbReference>